<evidence type="ECO:0000256" key="4">
    <source>
        <dbReference type="ARBA" id="ARBA00023237"/>
    </source>
</evidence>
<proteinExistence type="inferred from homology"/>
<keyword evidence="8" id="KW-1185">Reference proteome</keyword>
<evidence type="ECO:0000256" key="3">
    <source>
        <dbReference type="ARBA" id="ARBA00023139"/>
    </source>
</evidence>
<accession>A0ABW3PEB3</accession>
<protein>
    <recommendedName>
        <fullName evidence="6">LPS-assembly lipoprotein LptE</fullName>
    </recommendedName>
</protein>
<dbReference type="PANTHER" id="PTHR38098:SF1">
    <property type="entry name" value="LPS-ASSEMBLY LIPOPROTEIN LPTE"/>
    <property type="match status" value="1"/>
</dbReference>
<dbReference type="EMBL" id="JBHTLN010000007">
    <property type="protein sequence ID" value="MFD1123657.1"/>
    <property type="molecule type" value="Genomic_DNA"/>
</dbReference>
<comment type="caution">
    <text evidence="7">The sequence shown here is derived from an EMBL/GenBank/DDBJ whole genome shotgun (WGS) entry which is preliminary data.</text>
</comment>
<dbReference type="PANTHER" id="PTHR38098">
    <property type="entry name" value="LPS-ASSEMBLY LIPOPROTEIN LPTE"/>
    <property type="match status" value="1"/>
</dbReference>
<dbReference type="RefSeq" id="WP_379035559.1">
    <property type="nucleotide sequence ID" value="NZ_JBHTLN010000007.1"/>
</dbReference>
<name>A0ABW3PEB3_9PROT</name>
<evidence type="ECO:0000313" key="8">
    <source>
        <dbReference type="Proteomes" id="UP001597206"/>
    </source>
</evidence>
<dbReference type="Pfam" id="PF04390">
    <property type="entry name" value="LptE"/>
    <property type="match status" value="1"/>
</dbReference>
<evidence type="ECO:0000256" key="6">
    <source>
        <dbReference type="HAMAP-Rule" id="MF_01186"/>
    </source>
</evidence>
<comment type="function">
    <text evidence="6">Together with LptD, is involved in the assembly of lipopolysaccharide (LPS) at the surface of the outer membrane. Required for the proper assembly of LptD. Binds LPS and may serve as the LPS recognition site at the outer membrane.</text>
</comment>
<sequence length="177" mass="20194">MLLSRLTPSLLTRFSMTRFLQHCGWVVLLAALSSCGFQLRQPSPIAFKTIHISGSAIIYPQLRKALTEQGIKLVESAEGAELQLELLKEENEQRILSLSGTGVVREYELYYRVQYRTKLTGEPVWSLPLIMEGRRDYIYNDANLLAKLAEQKLLIERMQTDVLNGILRRLSALKKAE</sequence>
<keyword evidence="1 6" id="KW-0732">Signal</keyword>
<comment type="subcellular location">
    <subcellularLocation>
        <location evidence="6">Cell outer membrane</location>
        <topology evidence="6">Lipid-anchor</topology>
    </subcellularLocation>
</comment>
<evidence type="ECO:0000256" key="2">
    <source>
        <dbReference type="ARBA" id="ARBA00023136"/>
    </source>
</evidence>
<dbReference type="HAMAP" id="MF_01186">
    <property type="entry name" value="LPS_assembly_LptE"/>
    <property type="match status" value="1"/>
</dbReference>
<reference evidence="8" key="1">
    <citation type="journal article" date="2019" name="Int. J. Syst. Evol. Microbiol.">
        <title>The Global Catalogue of Microorganisms (GCM) 10K type strain sequencing project: providing services to taxonomists for standard genome sequencing and annotation.</title>
        <authorList>
            <consortium name="The Broad Institute Genomics Platform"/>
            <consortium name="The Broad Institute Genome Sequencing Center for Infectious Disease"/>
            <person name="Wu L."/>
            <person name="Ma J."/>
        </authorList>
    </citation>
    <scope>NUCLEOTIDE SEQUENCE [LARGE SCALE GENOMIC DNA]</scope>
    <source>
        <strain evidence="8">CCUG 58411</strain>
    </source>
</reference>
<keyword evidence="2 6" id="KW-0472">Membrane</keyword>
<comment type="subunit">
    <text evidence="6">Component of the lipopolysaccharide transport and assembly complex. Interacts with LptD.</text>
</comment>
<organism evidence="7 8">
    <name type="scientific">Methylophilus flavus</name>
    <dbReference type="NCBI Taxonomy" id="640084"/>
    <lineage>
        <taxon>Bacteria</taxon>
        <taxon>Pseudomonadati</taxon>
        <taxon>Pseudomonadota</taxon>
        <taxon>Betaproteobacteria</taxon>
        <taxon>Nitrosomonadales</taxon>
        <taxon>Methylophilaceae</taxon>
        <taxon>Methylophilus</taxon>
    </lineage>
</organism>
<dbReference type="PROSITE" id="PS51257">
    <property type="entry name" value="PROKAR_LIPOPROTEIN"/>
    <property type="match status" value="1"/>
</dbReference>
<keyword evidence="3 6" id="KW-0564">Palmitate</keyword>
<dbReference type="Proteomes" id="UP001597206">
    <property type="component" value="Unassembled WGS sequence"/>
</dbReference>
<evidence type="ECO:0000313" key="7">
    <source>
        <dbReference type="EMBL" id="MFD1123657.1"/>
    </source>
</evidence>
<dbReference type="Gene3D" id="3.30.160.150">
    <property type="entry name" value="Lipoprotein like domain"/>
    <property type="match status" value="1"/>
</dbReference>
<comment type="similarity">
    <text evidence="6">Belongs to the LptE lipoprotein family.</text>
</comment>
<evidence type="ECO:0000256" key="1">
    <source>
        <dbReference type="ARBA" id="ARBA00022729"/>
    </source>
</evidence>
<keyword evidence="4 6" id="KW-0998">Cell outer membrane</keyword>
<keyword evidence="5 6" id="KW-0449">Lipoprotein</keyword>
<evidence type="ECO:0000256" key="5">
    <source>
        <dbReference type="ARBA" id="ARBA00023288"/>
    </source>
</evidence>
<gene>
    <name evidence="6 7" type="primary">lptE</name>
    <name evidence="7" type="ORF">ACFQ2T_14165</name>
</gene>
<dbReference type="InterPro" id="IPR007485">
    <property type="entry name" value="LPS_assembly_LptE"/>
</dbReference>